<evidence type="ECO:0000256" key="2">
    <source>
        <dbReference type="SAM" id="SignalP"/>
    </source>
</evidence>
<gene>
    <name evidence="4" type="ORF">FHS44_008089</name>
</gene>
<evidence type="ECO:0000259" key="3">
    <source>
        <dbReference type="Pfam" id="PF01345"/>
    </source>
</evidence>
<dbReference type="GO" id="GO:0005975">
    <property type="term" value="P:carbohydrate metabolic process"/>
    <property type="evidence" value="ECO:0007669"/>
    <property type="project" value="UniProtKB-ARBA"/>
</dbReference>
<dbReference type="AlphaFoldDB" id="A0A7W7QXG1"/>
<organism evidence="4 5">
    <name type="scientific">Streptosporangium saharense</name>
    <dbReference type="NCBI Taxonomy" id="1706840"/>
    <lineage>
        <taxon>Bacteria</taxon>
        <taxon>Bacillati</taxon>
        <taxon>Actinomycetota</taxon>
        <taxon>Actinomycetes</taxon>
        <taxon>Streptosporangiales</taxon>
        <taxon>Streptosporangiaceae</taxon>
        <taxon>Streptosporangium</taxon>
    </lineage>
</organism>
<dbReference type="Gene3D" id="2.60.40.10">
    <property type="entry name" value="Immunoglobulins"/>
    <property type="match status" value="1"/>
</dbReference>
<dbReference type="PROSITE" id="PS51257">
    <property type="entry name" value="PROKAR_LIPOPROTEIN"/>
    <property type="match status" value="1"/>
</dbReference>
<dbReference type="InterPro" id="IPR001434">
    <property type="entry name" value="OmcB-like_DUF11"/>
</dbReference>
<comment type="caution">
    <text evidence="4">The sequence shown here is derived from an EMBL/GenBank/DDBJ whole genome shotgun (WGS) entry which is preliminary data.</text>
</comment>
<dbReference type="RefSeq" id="WP_184725716.1">
    <property type="nucleotide sequence ID" value="NZ_JACHJP010000020.1"/>
</dbReference>
<name>A0A7W7QXG1_9ACTN</name>
<feature type="domain" description="DUF11" evidence="3">
    <location>
        <begin position="24"/>
        <end position="133"/>
    </location>
</feature>
<evidence type="ECO:0000313" key="5">
    <source>
        <dbReference type="Proteomes" id="UP000552644"/>
    </source>
</evidence>
<keyword evidence="5" id="KW-1185">Reference proteome</keyword>
<accession>A0A7W7QXG1</accession>
<protein>
    <submittedName>
        <fullName evidence="4">Putative repeat protein (TIGR01451 family)</fullName>
    </submittedName>
</protein>
<dbReference type="NCBIfam" id="TIGR01451">
    <property type="entry name" value="B_ant_repeat"/>
    <property type="match status" value="1"/>
</dbReference>
<keyword evidence="1" id="KW-0472">Membrane</keyword>
<feature type="transmembrane region" description="Helical" evidence="1">
    <location>
        <begin position="160"/>
        <end position="182"/>
    </location>
</feature>
<dbReference type="InterPro" id="IPR047589">
    <property type="entry name" value="DUF11_rpt"/>
</dbReference>
<feature type="signal peptide" evidence="2">
    <location>
        <begin position="1"/>
        <end position="24"/>
    </location>
</feature>
<keyword evidence="1" id="KW-1133">Transmembrane helix</keyword>
<sequence length="188" mass="20573">MKRSNVVWPTALLSLACIQGPAAAEETVRAGHVVVYTMTIRNKGPATAREVVMRDPVDSRLEFRSAVPSSCDYEDGSVTCRFSRLDPREAVTVEWRGRVAPDTPDGYLIRSVARVSAATPESRLDNNRASAEIVVTNRPLAPPVAEPVDEPREELPFTGLLTWPLGLAGLLVGVGLAVRWTARRRRLS</sequence>
<feature type="chain" id="PRO_5030660501" evidence="2">
    <location>
        <begin position="25"/>
        <end position="188"/>
    </location>
</feature>
<keyword evidence="1" id="KW-0812">Transmembrane</keyword>
<evidence type="ECO:0000256" key="1">
    <source>
        <dbReference type="SAM" id="Phobius"/>
    </source>
</evidence>
<keyword evidence="2" id="KW-0732">Signal</keyword>
<evidence type="ECO:0000313" key="4">
    <source>
        <dbReference type="EMBL" id="MBB4920936.1"/>
    </source>
</evidence>
<dbReference type="InterPro" id="IPR013783">
    <property type="entry name" value="Ig-like_fold"/>
</dbReference>
<reference evidence="4 5" key="1">
    <citation type="submission" date="2020-08" db="EMBL/GenBank/DDBJ databases">
        <title>Genomic Encyclopedia of Type Strains, Phase III (KMG-III): the genomes of soil and plant-associated and newly described type strains.</title>
        <authorList>
            <person name="Whitman W."/>
        </authorList>
    </citation>
    <scope>NUCLEOTIDE SEQUENCE [LARGE SCALE GENOMIC DNA]</scope>
    <source>
        <strain evidence="4 5">CECT 8840</strain>
    </source>
</reference>
<dbReference type="EMBL" id="JACHJP010000020">
    <property type="protein sequence ID" value="MBB4920936.1"/>
    <property type="molecule type" value="Genomic_DNA"/>
</dbReference>
<proteinExistence type="predicted"/>
<dbReference type="Pfam" id="PF01345">
    <property type="entry name" value="DUF11"/>
    <property type="match status" value="1"/>
</dbReference>
<dbReference type="Proteomes" id="UP000552644">
    <property type="component" value="Unassembled WGS sequence"/>
</dbReference>